<dbReference type="AlphaFoldDB" id="A0A813WCS4"/>
<sequence length="239" mass="27876">YPLLAAQTRILNENIASNKHNYDDDQNILKKQRRGSPRSKANLAAQYFLVCVVILRSIESSPIINSNNKISLEKQFSSSVSDLSWPKCFLKSSFKNIFRSRRASISRAFWNTQGHFDDKRFSPFSPRLGKRTNRQEEKDDMVAAAIQQLHLSTNTNENDFSEDFYIILANWLNTYPNDVIYQDDKHLCIGQRTIENIIEQIVNQIFYYDANNGRNIRQGNNKRFLHPYENALIYRSRTG</sequence>
<organism evidence="1 3">
    <name type="scientific">Didymodactylos carnosus</name>
    <dbReference type="NCBI Taxonomy" id="1234261"/>
    <lineage>
        <taxon>Eukaryota</taxon>
        <taxon>Metazoa</taxon>
        <taxon>Spiralia</taxon>
        <taxon>Gnathifera</taxon>
        <taxon>Rotifera</taxon>
        <taxon>Eurotatoria</taxon>
        <taxon>Bdelloidea</taxon>
        <taxon>Philodinida</taxon>
        <taxon>Philodinidae</taxon>
        <taxon>Didymodactylos</taxon>
    </lineage>
</organism>
<accession>A0A813WCS4</accession>
<dbReference type="Proteomes" id="UP000663829">
    <property type="component" value="Unassembled WGS sequence"/>
</dbReference>
<gene>
    <name evidence="1" type="ORF">GPM918_LOCUS5966</name>
    <name evidence="2" type="ORF">SRO942_LOCUS5966</name>
</gene>
<name>A0A813WCS4_9BILA</name>
<dbReference type="EMBL" id="CAJNOQ010000894">
    <property type="protein sequence ID" value="CAF0848914.1"/>
    <property type="molecule type" value="Genomic_DNA"/>
</dbReference>
<feature type="non-terminal residue" evidence="1">
    <location>
        <position position="1"/>
    </location>
</feature>
<dbReference type="EMBL" id="CAJOBC010000894">
    <property type="protein sequence ID" value="CAF3636586.1"/>
    <property type="molecule type" value="Genomic_DNA"/>
</dbReference>
<evidence type="ECO:0000313" key="2">
    <source>
        <dbReference type="EMBL" id="CAF3636586.1"/>
    </source>
</evidence>
<dbReference type="OrthoDB" id="10010111at2759"/>
<reference evidence="1" key="1">
    <citation type="submission" date="2021-02" db="EMBL/GenBank/DDBJ databases">
        <authorList>
            <person name="Nowell W R."/>
        </authorList>
    </citation>
    <scope>NUCLEOTIDE SEQUENCE</scope>
</reference>
<proteinExistence type="predicted"/>
<protein>
    <submittedName>
        <fullName evidence="1">Uncharacterized protein</fullName>
    </submittedName>
</protein>
<evidence type="ECO:0000313" key="3">
    <source>
        <dbReference type="Proteomes" id="UP000663829"/>
    </source>
</evidence>
<evidence type="ECO:0000313" key="1">
    <source>
        <dbReference type="EMBL" id="CAF0848914.1"/>
    </source>
</evidence>
<keyword evidence="3" id="KW-1185">Reference proteome</keyword>
<comment type="caution">
    <text evidence="1">The sequence shown here is derived from an EMBL/GenBank/DDBJ whole genome shotgun (WGS) entry which is preliminary data.</text>
</comment>
<dbReference type="Proteomes" id="UP000681722">
    <property type="component" value="Unassembled WGS sequence"/>
</dbReference>